<gene>
    <name evidence="8" type="primary">panC</name>
    <name evidence="9" type="ORF">CR159_15860</name>
</gene>
<evidence type="ECO:0000256" key="3">
    <source>
        <dbReference type="ARBA" id="ARBA00022598"/>
    </source>
</evidence>
<feature type="binding site" evidence="8">
    <location>
        <position position="174"/>
    </location>
    <ligand>
        <name>ATP</name>
        <dbReference type="ChEBI" id="CHEBI:30616"/>
    </ligand>
</feature>
<name>A0A2N4U1D1_9BURK</name>
<protein>
    <recommendedName>
        <fullName evidence="8">Pantothenate synthetase</fullName>
        <shortName evidence="8">PS</shortName>
        <ecNumber evidence="8">6.3.2.1</ecNumber>
    </recommendedName>
    <alternativeName>
        <fullName evidence="8">Pantoate--beta-alanine ligase</fullName>
    </alternativeName>
    <alternativeName>
        <fullName evidence="8">Pantoate-activating enzyme</fullName>
    </alternativeName>
</protein>
<feature type="binding site" evidence="8">
    <location>
        <position position="151"/>
    </location>
    <ligand>
        <name>(R)-pantoate</name>
        <dbReference type="ChEBI" id="CHEBI:15980"/>
    </ligand>
</feature>
<dbReference type="PANTHER" id="PTHR21299">
    <property type="entry name" value="CYTIDYLATE KINASE/PANTOATE-BETA-ALANINE LIGASE"/>
    <property type="match status" value="1"/>
</dbReference>
<keyword evidence="8" id="KW-0963">Cytoplasm</keyword>
<comment type="pathway">
    <text evidence="1 8">Cofactor biosynthesis; (R)-pantothenate biosynthesis; (R)-pantothenate from (R)-pantoate and beta-alanine: step 1/1.</text>
</comment>
<evidence type="ECO:0000256" key="4">
    <source>
        <dbReference type="ARBA" id="ARBA00022655"/>
    </source>
</evidence>
<feature type="binding site" evidence="8">
    <location>
        <begin position="26"/>
        <end position="33"/>
    </location>
    <ligand>
        <name>ATP</name>
        <dbReference type="ChEBI" id="CHEBI:30616"/>
    </ligand>
</feature>
<keyword evidence="3 8" id="KW-0436">Ligase</keyword>
<feature type="binding site" evidence="8">
    <location>
        <begin position="182"/>
        <end position="185"/>
    </location>
    <ligand>
        <name>ATP</name>
        <dbReference type="ChEBI" id="CHEBI:30616"/>
    </ligand>
</feature>
<evidence type="ECO:0000256" key="6">
    <source>
        <dbReference type="ARBA" id="ARBA00022840"/>
    </source>
</evidence>
<dbReference type="GO" id="GO:0005524">
    <property type="term" value="F:ATP binding"/>
    <property type="evidence" value="ECO:0007669"/>
    <property type="project" value="UniProtKB-KW"/>
</dbReference>
<feature type="binding site" evidence="8">
    <location>
        <begin position="145"/>
        <end position="148"/>
    </location>
    <ligand>
        <name>ATP</name>
        <dbReference type="ChEBI" id="CHEBI:30616"/>
    </ligand>
</feature>
<dbReference type="HAMAP" id="MF_00158">
    <property type="entry name" value="PanC"/>
    <property type="match status" value="1"/>
</dbReference>
<dbReference type="GO" id="GO:0005829">
    <property type="term" value="C:cytosol"/>
    <property type="evidence" value="ECO:0007669"/>
    <property type="project" value="TreeGrafter"/>
</dbReference>
<dbReference type="Proteomes" id="UP000234190">
    <property type="component" value="Unassembled WGS sequence"/>
</dbReference>
<dbReference type="NCBIfam" id="TIGR00018">
    <property type="entry name" value="panC"/>
    <property type="match status" value="1"/>
</dbReference>
<comment type="similarity">
    <text evidence="2 8">Belongs to the pantothenate synthetase family.</text>
</comment>
<dbReference type="Gene3D" id="3.30.1300.10">
    <property type="entry name" value="Pantoate-beta-alanine ligase, C-terminal domain"/>
    <property type="match status" value="1"/>
</dbReference>
<dbReference type="NCBIfam" id="TIGR00125">
    <property type="entry name" value="cyt_tran_rel"/>
    <property type="match status" value="1"/>
</dbReference>
<keyword evidence="10" id="KW-1185">Reference proteome</keyword>
<dbReference type="GO" id="GO:0015940">
    <property type="term" value="P:pantothenate biosynthetic process"/>
    <property type="evidence" value="ECO:0007669"/>
    <property type="project" value="UniProtKB-UniRule"/>
</dbReference>
<dbReference type="Pfam" id="PF02569">
    <property type="entry name" value="Pantoate_ligase"/>
    <property type="match status" value="1"/>
</dbReference>
<feature type="binding site" evidence="8">
    <location>
        <position position="57"/>
    </location>
    <ligand>
        <name>beta-alanine</name>
        <dbReference type="ChEBI" id="CHEBI:57966"/>
    </ligand>
</feature>
<dbReference type="EC" id="6.3.2.1" evidence="8"/>
<dbReference type="EMBL" id="PDNW01000015">
    <property type="protein sequence ID" value="PLC48817.1"/>
    <property type="molecule type" value="Genomic_DNA"/>
</dbReference>
<dbReference type="InterPro" id="IPR014729">
    <property type="entry name" value="Rossmann-like_a/b/a_fold"/>
</dbReference>
<comment type="miscellaneous">
    <text evidence="8">The reaction proceeds by a bi uni uni bi ping pong mechanism.</text>
</comment>
<dbReference type="SUPFAM" id="SSF52374">
    <property type="entry name" value="Nucleotidylyl transferase"/>
    <property type="match status" value="1"/>
</dbReference>
<organism evidence="9 10">
    <name type="scientific">Pollutimonas subterranea</name>
    <dbReference type="NCBI Taxonomy" id="2045210"/>
    <lineage>
        <taxon>Bacteria</taxon>
        <taxon>Pseudomonadati</taxon>
        <taxon>Pseudomonadota</taxon>
        <taxon>Betaproteobacteria</taxon>
        <taxon>Burkholderiales</taxon>
        <taxon>Alcaligenaceae</taxon>
        <taxon>Pollutimonas</taxon>
    </lineage>
</organism>
<dbReference type="OrthoDB" id="9773087at2"/>
<dbReference type="RefSeq" id="WP_102074949.1">
    <property type="nucleotide sequence ID" value="NZ_PDNW01000015.1"/>
</dbReference>
<dbReference type="GO" id="GO:0004592">
    <property type="term" value="F:pantoate-beta-alanine ligase activity"/>
    <property type="evidence" value="ECO:0007669"/>
    <property type="project" value="UniProtKB-UniRule"/>
</dbReference>
<comment type="subunit">
    <text evidence="8">Homodimer.</text>
</comment>
<dbReference type="InterPro" id="IPR004821">
    <property type="entry name" value="Cyt_trans-like"/>
</dbReference>
<evidence type="ECO:0000256" key="8">
    <source>
        <dbReference type="HAMAP-Rule" id="MF_00158"/>
    </source>
</evidence>
<feature type="active site" description="Proton donor" evidence="8">
    <location>
        <position position="33"/>
    </location>
</feature>
<reference evidence="9 10" key="1">
    <citation type="submission" date="2017-10" db="EMBL/GenBank/DDBJ databases">
        <title>Two draft genome sequences of Pusillimonas sp. strains isolated from a nitrate- and radionuclide-contaminated groundwater in Russia.</title>
        <authorList>
            <person name="Grouzdev D.S."/>
            <person name="Tourova T.P."/>
            <person name="Goeva M.A."/>
            <person name="Babich T.L."/>
            <person name="Sokolova D.S."/>
            <person name="Abdullin R."/>
            <person name="Poltaraus A.B."/>
            <person name="Toshchakov S.V."/>
            <person name="Nazina T.N."/>
        </authorList>
    </citation>
    <scope>NUCLEOTIDE SEQUENCE [LARGE SCALE GENOMIC DNA]</scope>
    <source>
        <strain evidence="9 10">JR1/69-3-13</strain>
    </source>
</reference>
<proteinExistence type="inferred from homology"/>
<comment type="caution">
    <text evidence="9">The sequence shown here is derived from an EMBL/GenBank/DDBJ whole genome shotgun (WGS) entry which is preliminary data.</text>
</comment>
<keyword evidence="4 8" id="KW-0566">Pantothenate biosynthesis</keyword>
<dbReference type="PANTHER" id="PTHR21299:SF1">
    <property type="entry name" value="PANTOATE--BETA-ALANINE LIGASE"/>
    <property type="match status" value="1"/>
</dbReference>
<dbReference type="CDD" id="cd00560">
    <property type="entry name" value="PanC"/>
    <property type="match status" value="1"/>
</dbReference>
<dbReference type="InterPro" id="IPR042176">
    <property type="entry name" value="Pantoate_ligase_C"/>
</dbReference>
<evidence type="ECO:0000256" key="1">
    <source>
        <dbReference type="ARBA" id="ARBA00004990"/>
    </source>
</evidence>
<evidence type="ECO:0000313" key="10">
    <source>
        <dbReference type="Proteomes" id="UP000234190"/>
    </source>
</evidence>
<dbReference type="UniPathway" id="UPA00028">
    <property type="reaction ID" value="UER00005"/>
</dbReference>
<evidence type="ECO:0000256" key="7">
    <source>
        <dbReference type="ARBA" id="ARBA00048258"/>
    </source>
</evidence>
<dbReference type="AlphaFoldDB" id="A0A2N4U1D1"/>
<evidence type="ECO:0000256" key="5">
    <source>
        <dbReference type="ARBA" id="ARBA00022741"/>
    </source>
</evidence>
<keyword evidence="6 8" id="KW-0067">ATP-binding</keyword>
<comment type="subcellular location">
    <subcellularLocation>
        <location evidence="8">Cytoplasm</location>
    </subcellularLocation>
</comment>
<accession>A0A2N4U1D1</accession>
<keyword evidence="5 8" id="KW-0547">Nucleotide-binding</keyword>
<evidence type="ECO:0000256" key="2">
    <source>
        <dbReference type="ARBA" id="ARBA00009256"/>
    </source>
</evidence>
<sequence>MKVVHTIEELRDQLRGQLRVAFVPTMGNLHQGHLSLMKLARQHGDPVVASIFVNRLQFGPNEDFDQYPRTLVADIEKLERERDVYVLFAPNEREMYPEPQSFQIQPADDLGGILEGEFRPGFFTGVSTVVLKLFSCVQPSVAVFGKKDYQQLMVVRRMCRQFQLPVNILAHETVRDTDGLALSSRNMYLQPEHRAEAPQLYAALQAVKTRVEEGHADLDALERHAIDHLRDRGWQVDYISLRRQRDLLAPTASEIKAREPLVVLAAAKLGSTRLIDNLEI</sequence>
<evidence type="ECO:0000313" key="9">
    <source>
        <dbReference type="EMBL" id="PLC48817.1"/>
    </source>
</evidence>
<comment type="function">
    <text evidence="8">Catalyzes the condensation of pantoate with beta-alanine in an ATP-dependent reaction via a pantoyl-adenylate intermediate.</text>
</comment>
<comment type="catalytic activity">
    <reaction evidence="7 8">
        <text>(R)-pantoate + beta-alanine + ATP = (R)-pantothenate + AMP + diphosphate + H(+)</text>
        <dbReference type="Rhea" id="RHEA:10912"/>
        <dbReference type="ChEBI" id="CHEBI:15378"/>
        <dbReference type="ChEBI" id="CHEBI:15980"/>
        <dbReference type="ChEBI" id="CHEBI:29032"/>
        <dbReference type="ChEBI" id="CHEBI:30616"/>
        <dbReference type="ChEBI" id="CHEBI:33019"/>
        <dbReference type="ChEBI" id="CHEBI:57966"/>
        <dbReference type="ChEBI" id="CHEBI:456215"/>
        <dbReference type="EC" id="6.3.2.1"/>
    </reaction>
</comment>
<feature type="binding site" evidence="8">
    <location>
        <position position="57"/>
    </location>
    <ligand>
        <name>(R)-pantoate</name>
        <dbReference type="ChEBI" id="CHEBI:15980"/>
    </ligand>
</feature>
<dbReference type="Gene3D" id="3.40.50.620">
    <property type="entry name" value="HUPs"/>
    <property type="match status" value="1"/>
</dbReference>
<dbReference type="InterPro" id="IPR003721">
    <property type="entry name" value="Pantoate_ligase"/>
</dbReference>